<evidence type="ECO:0000256" key="9">
    <source>
        <dbReference type="SAM" id="Phobius"/>
    </source>
</evidence>
<evidence type="ECO:0000256" key="2">
    <source>
        <dbReference type="ARBA" id="ARBA00010072"/>
    </source>
</evidence>
<evidence type="ECO:0000256" key="5">
    <source>
        <dbReference type="ARBA" id="ARBA00022692"/>
    </source>
</evidence>
<keyword evidence="4" id="KW-1003">Cell membrane</keyword>
<dbReference type="PANTHER" id="PTHR30614:SF20">
    <property type="entry name" value="GLUTAMINE TRANSPORT SYSTEM PERMEASE PROTEIN GLNP"/>
    <property type="match status" value="1"/>
</dbReference>
<reference evidence="11" key="1">
    <citation type="submission" date="2020-05" db="EMBL/GenBank/DDBJ databases">
        <authorList>
            <person name="Chiriac C."/>
            <person name="Salcher M."/>
            <person name="Ghai R."/>
            <person name="Kavagutti S V."/>
        </authorList>
    </citation>
    <scope>NUCLEOTIDE SEQUENCE</scope>
</reference>
<dbReference type="EMBL" id="CAEZXZ010000087">
    <property type="protein sequence ID" value="CAB4704899.1"/>
    <property type="molecule type" value="Genomic_DNA"/>
</dbReference>
<keyword evidence="7 9" id="KW-1133">Transmembrane helix</keyword>
<dbReference type="EMBL" id="CAFBPJ010000101">
    <property type="protein sequence ID" value="CAB5020996.1"/>
    <property type="molecule type" value="Genomic_DNA"/>
</dbReference>
<evidence type="ECO:0000313" key="12">
    <source>
        <dbReference type="EMBL" id="CAB4704899.1"/>
    </source>
</evidence>
<evidence type="ECO:0000256" key="1">
    <source>
        <dbReference type="ARBA" id="ARBA00004651"/>
    </source>
</evidence>
<feature type="transmembrane region" description="Helical" evidence="9">
    <location>
        <begin position="269"/>
        <end position="290"/>
    </location>
</feature>
<dbReference type="CDD" id="cd06261">
    <property type="entry name" value="TM_PBP2"/>
    <property type="match status" value="1"/>
</dbReference>
<keyword evidence="8 9" id="KW-0472">Membrane</keyword>
<evidence type="ECO:0000256" key="3">
    <source>
        <dbReference type="ARBA" id="ARBA00022448"/>
    </source>
</evidence>
<evidence type="ECO:0000313" key="15">
    <source>
        <dbReference type="EMBL" id="CAB5020996.1"/>
    </source>
</evidence>
<evidence type="ECO:0000256" key="8">
    <source>
        <dbReference type="ARBA" id="ARBA00023136"/>
    </source>
</evidence>
<proteinExistence type="inferred from homology"/>
<comment type="similarity">
    <text evidence="2">Belongs to the binding-protein-dependent transport system permease family. HisMQ subfamily.</text>
</comment>
<evidence type="ECO:0000313" key="14">
    <source>
        <dbReference type="EMBL" id="CAB4872758.1"/>
    </source>
</evidence>
<dbReference type="EMBL" id="CAFBLV010000128">
    <property type="protein sequence ID" value="CAB4872758.1"/>
    <property type="molecule type" value="Genomic_DNA"/>
</dbReference>
<dbReference type="EMBL" id="CAEZWW010000089">
    <property type="protein sequence ID" value="CAB4674841.1"/>
    <property type="molecule type" value="Genomic_DNA"/>
</dbReference>
<dbReference type="InterPro" id="IPR043429">
    <property type="entry name" value="ArtM/GltK/GlnP/TcyL/YhdX-like"/>
</dbReference>
<evidence type="ECO:0000256" key="7">
    <source>
        <dbReference type="ARBA" id="ARBA00022989"/>
    </source>
</evidence>
<keyword evidence="6" id="KW-0029">Amino-acid transport</keyword>
<feature type="domain" description="ABC transmembrane type-1" evidence="10">
    <location>
        <begin position="97"/>
        <end position="290"/>
    </location>
</feature>
<dbReference type="InterPro" id="IPR000515">
    <property type="entry name" value="MetI-like"/>
</dbReference>
<sequence length="307" mass="33562">MSGWPVPRRRTSRSNVTLVTPATTAPGAPEVYFDPVRQAYRRKRARRDALVGMASLLGFVLVVGFAISRTSGWPLVQETFFNGSEFIATFPGLLDAFLLNVRIFLIAEPLILIIGLLVALARDLRSPLLLPLRVVATLYVDIFRGVPTILVIFLLGFGVPALQLQGVPNNTVFWGTAALVLSYGAYVAEVFRAGIGSVHSSQRMAARSLGLTSLQTSRYVVLPQAVRNVIPPLLNDFISLQKDTALVSVLGPIELLRQAQIDASSTFNYTAYVGAALIFIALTIPMTRFADWVQARMRKRRSMAGTA</sequence>
<dbReference type="EMBL" id="CAEZZA010000167">
    <property type="protein sequence ID" value="CAB4756060.1"/>
    <property type="molecule type" value="Genomic_DNA"/>
</dbReference>
<keyword evidence="5 9" id="KW-0812">Transmembrane</keyword>
<dbReference type="PANTHER" id="PTHR30614">
    <property type="entry name" value="MEMBRANE COMPONENT OF AMINO ACID ABC TRANSPORTER"/>
    <property type="match status" value="1"/>
</dbReference>
<dbReference type="SUPFAM" id="SSF161098">
    <property type="entry name" value="MetI-like"/>
    <property type="match status" value="1"/>
</dbReference>
<accession>A0A6J6MKU1</accession>
<dbReference type="Gene3D" id="1.10.3720.10">
    <property type="entry name" value="MetI-like"/>
    <property type="match status" value="1"/>
</dbReference>
<dbReference type="PROSITE" id="PS50928">
    <property type="entry name" value="ABC_TM1"/>
    <property type="match status" value="1"/>
</dbReference>
<evidence type="ECO:0000256" key="4">
    <source>
        <dbReference type="ARBA" id="ARBA00022475"/>
    </source>
</evidence>
<comment type="subcellular location">
    <subcellularLocation>
        <location evidence="1">Cell membrane</location>
        <topology evidence="1">Multi-pass membrane protein</topology>
    </subcellularLocation>
</comment>
<feature type="transmembrane region" description="Helical" evidence="9">
    <location>
        <begin position="101"/>
        <end position="121"/>
    </location>
</feature>
<protein>
    <submittedName>
        <fullName evidence="11">Unannotated protein</fullName>
    </submittedName>
</protein>
<feature type="transmembrane region" description="Helical" evidence="9">
    <location>
        <begin position="49"/>
        <end position="67"/>
    </location>
</feature>
<feature type="transmembrane region" description="Helical" evidence="9">
    <location>
        <begin position="142"/>
        <end position="162"/>
    </location>
</feature>
<evidence type="ECO:0000313" key="11">
    <source>
        <dbReference type="EMBL" id="CAB4674841.1"/>
    </source>
</evidence>
<dbReference type="NCBIfam" id="TIGR01726">
    <property type="entry name" value="HEQRo_perm_3TM"/>
    <property type="match status" value="1"/>
</dbReference>
<dbReference type="GO" id="GO:0022857">
    <property type="term" value="F:transmembrane transporter activity"/>
    <property type="evidence" value="ECO:0007669"/>
    <property type="project" value="InterPro"/>
</dbReference>
<dbReference type="GO" id="GO:0006865">
    <property type="term" value="P:amino acid transport"/>
    <property type="evidence" value="ECO:0007669"/>
    <property type="project" value="UniProtKB-KW"/>
</dbReference>
<dbReference type="GO" id="GO:0043190">
    <property type="term" value="C:ATP-binding cassette (ABC) transporter complex"/>
    <property type="evidence" value="ECO:0007669"/>
    <property type="project" value="InterPro"/>
</dbReference>
<dbReference type="Pfam" id="PF00528">
    <property type="entry name" value="BPD_transp_1"/>
    <property type="match status" value="1"/>
</dbReference>
<dbReference type="AlphaFoldDB" id="A0A6J6MKU1"/>
<organism evidence="11">
    <name type="scientific">freshwater metagenome</name>
    <dbReference type="NCBI Taxonomy" id="449393"/>
    <lineage>
        <taxon>unclassified sequences</taxon>
        <taxon>metagenomes</taxon>
        <taxon>ecological metagenomes</taxon>
    </lineage>
</organism>
<evidence type="ECO:0000313" key="13">
    <source>
        <dbReference type="EMBL" id="CAB4756060.1"/>
    </source>
</evidence>
<dbReference type="InterPro" id="IPR035906">
    <property type="entry name" value="MetI-like_sf"/>
</dbReference>
<name>A0A6J6MKU1_9ZZZZ</name>
<evidence type="ECO:0000256" key="6">
    <source>
        <dbReference type="ARBA" id="ARBA00022970"/>
    </source>
</evidence>
<keyword evidence="3" id="KW-0813">Transport</keyword>
<dbReference type="InterPro" id="IPR010065">
    <property type="entry name" value="AA_ABC_transptr_permease_3TM"/>
</dbReference>
<gene>
    <name evidence="11" type="ORF">UFOPK2310_00831</name>
    <name evidence="12" type="ORF">UFOPK2625_00693</name>
    <name evidence="13" type="ORF">UFOPK2809_01137</name>
    <name evidence="14" type="ORF">UFOPK3425_00728</name>
    <name evidence="15" type="ORF">UFOPK4092_00934</name>
</gene>
<evidence type="ECO:0000259" key="10">
    <source>
        <dbReference type="PROSITE" id="PS50928"/>
    </source>
</evidence>